<protein>
    <submittedName>
        <fullName evidence="7">Glycine/D-amino acid oxidase</fullName>
    </submittedName>
</protein>
<dbReference type="Pfam" id="PF01266">
    <property type="entry name" value="DAO"/>
    <property type="match status" value="1"/>
</dbReference>
<dbReference type="Proteomes" id="UP000184080">
    <property type="component" value="Unassembled WGS sequence"/>
</dbReference>
<evidence type="ECO:0000256" key="4">
    <source>
        <dbReference type="ARBA" id="ARBA00023014"/>
    </source>
</evidence>
<keyword evidence="3" id="KW-0408">Iron</keyword>
<dbReference type="EMBL" id="FQZO01000002">
    <property type="protein sequence ID" value="SHI91578.1"/>
    <property type="molecule type" value="Genomic_DNA"/>
</dbReference>
<dbReference type="InterPro" id="IPR036188">
    <property type="entry name" value="FAD/NAD-bd_sf"/>
</dbReference>
<dbReference type="InterPro" id="IPR005805">
    <property type="entry name" value="Rieske_Fe-S_prot_C"/>
</dbReference>
<dbReference type="GO" id="GO:0051537">
    <property type="term" value="F:2 iron, 2 sulfur cluster binding"/>
    <property type="evidence" value="ECO:0007669"/>
    <property type="project" value="UniProtKB-KW"/>
</dbReference>
<dbReference type="GO" id="GO:0016020">
    <property type="term" value="C:membrane"/>
    <property type="evidence" value="ECO:0007669"/>
    <property type="project" value="InterPro"/>
</dbReference>
<dbReference type="InterPro" id="IPR038010">
    <property type="entry name" value="YhfW_C"/>
</dbReference>
<dbReference type="InterPro" id="IPR036922">
    <property type="entry name" value="Rieske_2Fe-2S_sf"/>
</dbReference>
<dbReference type="SUPFAM" id="SSF51905">
    <property type="entry name" value="FAD/NAD(P)-binding domain"/>
    <property type="match status" value="1"/>
</dbReference>
<dbReference type="Gene3D" id="3.30.9.10">
    <property type="entry name" value="D-Amino Acid Oxidase, subunit A, domain 2"/>
    <property type="match status" value="1"/>
</dbReference>
<dbReference type="OrthoDB" id="9767869at2"/>
<reference evidence="7 8" key="1">
    <citation type="submission" date="2016-11" db="EMBL/GenBank/DDBJ databases">
        <authorList>
            <person name="Jaros S."/>
            <person name="Januszkiewicz K."/>
            <person name="Wedrychowicz H."/>
        </authorList>
    </citation>
    <scope>NUCLEOTIDE SEQUENCE [LARGE SCALE GENOMIC DNA]</scope>
    <source>
        <strain evidence="7 8">DSM 21864</strain>
    </source>
</reference>
<organism evidence="7 8">
    <name type="scientific">Clostridium amylolyticum</name>
    <dbReference type="NCBI Taxonomy" id="1121298"/>
    <lineage>
        <taxon>Bacteria</taxon>
        <taxon>Bacillati</taxon>
        <taxon>Bacillota</taxon>
        <taxon>Clostridia</taxon>
        <taxon>Eubacteriales</taxon>
        <taxon>Clostridiaceae</taxon>
        <taxon>Clostridium</taxon>
    </lineage>
</organism>
<keyword evidence="2" id="KW-0479">Metal-binding</keyword>
<evidence type="ECO:0000313" key="7">
    <source>
        <dbReference type="EMBL" id="SHI91578.1"/>
    </source>
</evidence>
<dbReference type="InterPro" id="IPR006076">
    <property type="entry name" value="FAD-dep_OxRdtase"/>
</dbReference>
<evidence type="ECO:0000256" key="1">
    <source>
        <dbReference type="ARBA" id="ARBA00022714"/>
    </source>
</evidence>
<dbReference type="PRINTS" id="PR00162">
    <property type="entry name" value="RIESKE"/>
</dbReference>
<dbReference type="PANTHER" id="PTHR13847:SF274">
    <property type="entry name" value="RIESKE 2FE-2S IRON-SULFUR PROTEIN YHFW-RELATED"/>
    <property type="match status" value="1"/>
</dbReference>
<dbReference type="PANTHER" id="PTHR13847">
    <property type="entry name" value="SARCOSINE DEHYDROGENASE-RELATED"/>
    <property type="match status" value="1"/>
</dbReference>
<dbReference type="GO" id="GO:0004497">
    <property type="term" value="F:monooxygenase activity"/>
    <property type="evidence" value="ECO:0007669"/>
    <property type="project" value="UniProtKB-ARBA"/>
</dbReference>
<evidence type="ECO:0000259" key="6">
    <source>
        <dbReference type="PROSITE" id="PS51296"/>
    </source>
</evidence>
<gene>
    <name evidence="7" type="ORF">SAMN05444401_1776</name>
</gene>
<keyword evidence="4" id="KW-0411">Iron-sulfur</keyword>
<dbReference type="AlphaFoldDB" id="A0A1M6F1I2"/>
<accession>A0A1M6F1I2</accession>
<dbReference type="RefSeq" id="WP_073005612.1">
    <property type="nucleotide sequence ID" value="NZ_FQZO01000002.1"/>
</dbReference>
<dbReference type="SUPFAM" id="SSF50022">
    <property type="entry name" value="ISP domain"/>
    <property type="match status" value="1"/>
</dbReference>
<dbReference type="GO" id="GO:0016705">
    <property type="term" value="F:oxidoreductase activity, acting on paired donors, with incorporation or reduction of molecular oxygen"/>
    <property type="evidence" value="ECO:0007669"/>
    <property type="project" value="UniProtKB-ARBA"/>
</dbReference>
<evidence type="ECO:0000256" key="5">
    <source>
        <dbReference type="ARBA" id="ARBA00023157"/>
    </source>
</evidence>
<name>A0A1M6F1I2_9CLOT</name>
<evidence type="ECO:0000256" key="2">
    <source>
        <dbReference type="ARBA" id="ARBA00022723"/>
    </source>
</evidence>
<proteinExistence type="predicted"/>
<keyword evidence="5" id="KW-1015">Disulfide bond</keyword>
<keyword evidence="1" id="KW-0001">2Fe-2S</keyword>
<feature type="domain" description="Rieske" evidence="6">
    <location>
        <begin position="435"/>
        <end position="514"/>
    </location>
</feature>
<dbReference type="Gene3D" id="2.102.10.10">
    <property type="entry name" value="Rieske [2Fe-2S] iron-sulphur domain"/>
    <property type="match status" value="1"/>
</dbReference>
<dbReference type="PROSITE" id="PS51296">
    <property type="entry name" value="RIESKE"/>
    <property type="match status" value="1"/>
</dbReference>
<dbReference type="CDD" id="cd03477">
    <property type="entry name" value="Rieske_YhfW_C"/>
    <property type="match status" value="1"/>
</dbReference>
<dbReference type="InterPro" id="IPR017941">
    <property type="entry name" value="Rieske_2Fe-2S"/>
</dbReference>
<keyword evidence="8" id="KW-1185">Reference proteome</keyword>
<dbReference type="FunFam" id="2.102.10.10:FF:000014">
    <property type="entry name" value="Oxidoreductase, FAD dependent"/>
    <property type="match status" value="1"/>
</dbReference>
<evidence type="ECO:0000256" key="3">
    <source>
        <dbReference type="ARBA" id="ARBA00023004"/>
    </source>
</evidence>
<sequence>MADVNSNNFNNNNLPEFPESYWINSTTFPSFKKLSENISTDVVVVGAGITGVTTAYLLCKEGLKVTLLDAGKILNGTTGHTTAKITVQHSLIYDELITNLGKEKAQYYYNANNDALQFINKMILDNNIPCDYVTEDAYIYTNSEEYEKKLINELIAYEKLGIEGEYLDSIPIPVDAKHAIKIKNQGAFHPLKYIYFMINYLIEKQCNIYEDTKAVDIKSSEIPVVITECGNKIKASNVVICTHFPFYDGRGLYFARMYPERSYVLGVKAIKIFSGGMYINAEDPGRSLRSTPYKGKKLLLIGGENHKTGQGEDTLMHYEMLREFAKETFGINSIVYRWSAQDLTTLDKIPYIGRIASDLPNIYVATGYRKWGITNGTAAAKILRDMIIGVENPYVDLFTPSRFNADPSLKNVFVQNADVAKNLIKGKLETPLEGIDDVNLDQGKVISYKGRRAGAYKDKEGKIHIVDTTCTHLGCELQWNSGERTWDCPCHGSRFSYRGEIIEGPALKPLEVLE</sequence>
<dbReference type="Pfam" id="PF00355">
    <property type="entry name" value="Rieske"/>
    <property type="match status" value="1"/>
</dbReference>
<dbReference type="GO" id="GO:0046872">
    <property type="term" value="F:metal ion binding"/>
    <property type="evidence" value="ECO:0007669"/>
    <property type="project" value="UniProtKB-KW"/>
</dbReference>
<dbReference type="GO" id="GO:0005737">
    <property type="term" value="C:cytoplasm"/>
    <property type="evidence" value="ECO:0007669"/>
    <property type="project" value="TreeGrafter"/>
</dbReference>
<dbReference type="Gene3D" id="3.50.50.60">
    <property type="entry name" value="FAD/NAD(P)-binding domain"/>
    <property type="match status" value="1"/>
</dbReference>
<dbReference type="STRING" id="1121298.SAMN05444401_1776"/>
<evidence type="ECO:0000313" key="8">
    <source>
        <dbReference type="Proteomes" id="UP000184080"/>
    </source>
</evidence>